<dbReference type="Pfam" id="PF22061">
    <property type="entry name" value="CSN7_HB_subdom"/>
    <property type="match status" value="1"/>
</dbReference>
<proteinExistence type="predicted"/>
<reference evidence="3" key="1">
    <citation type="submission" date="2022-08" db="UniProtKB">
        <authorList>
            <consortium name="EnsemblMetazoa"/>
        </authorList>
    </citation>
    <scope>IDENTIFICATION</scope>
    <source>
        <strain evidence="3">Israel</strain>
    </source>
</reference>
<dbReference type="GO" id="GO:0005576">
    <property type="term" value="C:extracellular region"/>
    <property type="evidence" value="ECO:0007669"/>
    <property type="project" value="InterPro"/>
</dbReference>
<name>A0A1B0DQH0_PHLPP</name>
<organism evidence="3 4">
    <name type="scientific">Phlebotomus papatasi</name>
    <name type="common">Sandfly</name>
    <dbReference type="NCBI Taxonomy" id="29031"/>
    <lineage>
        <taxon>Eukaryota</taxon>
        <taxon>Metazoa</taxon>
        <taxon>Ecdysozoa</taxon>
        <taxon>Arthropoda</taxon>
        <taxon>Hexapoda</taxon>
        <taxon>Insecta</taxon>
        <taxon>Pterygota</taxon>
        <taxon>Neoptera</taxon>
        <taxon>Endopterygota</taxon>
        <taxon>Diptera</taxon>
        <taxon>Nematocera</taxon>
        <taxon>Psychodoidea</taxon>
        <taxon>Psychodidae</taxon>
        <taxon>Phlebotomus</taxon>
        <taxon>Phlebotomus</taxon>
    </lineage>
</organism>
<evidence type="ECO:0000256" key="1">
    <source>
        <dbReference type="ARBA" id="ARBA00022490"/>
    </source>
</evidence>
<dbReference type="Pfam" id="PF23070">
    <property type="entry name" value="DUF7043"/>
    <property type="match status" value="1"/>
</dbReference>
<dbReference type="GO" id="GO:0010387">
    <property type="term" value="P:COP9 signalosome assembly"/>
    <property type="evidence" value="ECO:0007669"/>
    <property type="project" value="InterPro"/>
</dbReference>
<dbReference type="InterPro" id="IPR000717">
    <property type="entry name" value="PCI_dom"/>
</dbReference>
<evidence type="ECO:0000313" key="4">
    <source>
        <dbReference type="Proteomes" id="UP000092462"/>
    </source>
</evidence>
<dbReference type="Pfam" id="PF18392">
    <property type="entry name" value="CSN7a_helixI"/>
    <property type="match status" value="1"/>
</dbReference>
<dbReference type="PROSITE" id="PS50940">
    <property type="entry name" value="CHIT_BIND_II"/>
    <property type="match status" value="1"/>
</dbReference>
<dbReference type="AlphaFoldDB" id="A0A1B0DQH0"/>
<dbReference type="InterPro" id="IPR055473">
    <property type="entry name" value="DUF7045"/>
</dbReference>
<dbReference type="VEuPathDB" id="VectorBase:PPAPM1_005879"/>
<dbReference type="VEuPathDB" id="VectorBase:PPAI010761"/>
<evidence type="ECO:0000256" key="2">
    <source>
        <dbReference type="SAM" id="MobiDB-lite"/>
    </source>
</evidence>
<feature type="region of interest" description="Disordered" evidence="2">
    <location>
        <begin position="778"/>
        <end position="813"/>
    </location>
</feature>
<feature type="compositionally biased region" description="Basic and acidic residues" evidence="2">
    <location>
        <begin position="782"/>
        <end position="793"/>
    </location>
</feature>
<dbReference type="GO" id="GO:0008061">
    <property type="term" value="F:chitin binding"/>
    <property type="evidence" value="ECO:0007669"/>
    <property type="project" value="InterPro"/>
</dbReference>
<dbReference type="SMART" id="SM00088">
    <property type="entry name" value="PINT"/>
    <property type="match status" value="1"/>
</dbReference>
<dbReference type="EMBL" id="AJVK01019119">
    <property type="status" value="NOT_ANNOTATED_CDS"/>
    <property type="molecule type" value="Genomic_DNA"/>
</dbReference>
<keyword evidence="1" id="KW-0963">Cytoplasm</keyword>
<dbReference type="Pfam" id="PF01399">
    <property type="entry name" value="PCI"/>
    <property type="match status" value="1"/>
</dbReference>
<dbReference type="GO" id="GO:0008180">
    <property type="term" value="C:COP9 signalosome"/>
    <property type="evidence" value="ECO:0007669"/>
    <property type="project" value="InterPro"/>
</dbReference>
<dbReference type="PANTHER" id="PTHR22255:SF4">
    <property type="entry name" value="CATION-INDEPENDENT MANNOSE-6-PHOSPHATE RECEPTOR"/>
    <property type="match status" value="1"/>
</dbReference>
<dbReference type="PANTHER" id="PTHR22255">
    <property type="entry name" value="LP06548P"/>
    <property type="match status" value="1"/>
</dbReference>
<dbReference type="Pfam" id="PF23073">
    <property type="entry name" value="DUF7045"/>
    <property type="match status" value="1"/>
</dbReference>
<evidence type="ECO:0000313" key="3">
    <source>
        <dbReference type="EnsemblMetazoa" id="PPAI010761-PA"/>
    </source>
</evidence>
<sequence>MQGVYVTQSTVSGVDVVYSQINITSDLITIWGNCHKRIGNKVILMMASLEEDEDTSCFRCFHITLVTKNIVRVYTTMEYMAKCFTNEEKAIMSCPTEESLRDPEEHTEIILFKSGIRKNSSAHQSSSVPLAEIRELDGQVIRRREYCPISGRYNFTFATGNDAEKRLECLSPKSTLDTCPSGSSFNLRFRGCNFEDLDASLECLGHWMGYNGVNYLALINTRQDEKLGPRYRCAVYLEDASTGVVTLSFSNDSTCTSTNHRDSRGMYGEFLTLFPTAVEKTSPGECAFPKWLTGRWKHMKKSSDSVAIFYDSASFKTHTMRCIEENPATGKYLVKSTTQCGEEKYFCTWLEQRSPNILEFQMSLQSSPVQSSAQRLCTEENFDGSRWITQSRETTHTHFTQCPVSGEFTGFIPDAEGLCAKLSSDCKSPNILYYEVSACDTGEVYEEREYQCLGQWEENGLLYAFTYRRDLNTHECFVGAMMAEKTIFIKEAGENCQRNLNPHRYGMELNKIGKFLVVAGVVISSADDELEEFLDSKMHTEMMSHGFEENPPSVATHNALEHYVALAKMAKGAACLDLIHQVLEAPGVYVFGELLQIPSIMELEGGQHVKYFNALNLFAYGTFRQYLEKKDQVLELNTTMKKKLQHLTIVTLAIQNKCIPYQTLLTELDISNVRDLEDLIIEAIYADIIHGKLDQKNSQLEVDYAIGRDIRPGDINQIVGTLQEWCDSCAAVLNCIDTQIHRANSEKARTIKHKEKIDQEIMNLKKAIKSQTIDCDEAMPMEMREQSSQEMRKKSTKSKPGKSSGKSWFKNFN</sequence>
<dbReference type="Proteomes" id="UP000092462">
    <property type="component" value="Unassembled WGS sequence"/>
</dbReference>
<dbReference type="InterPro" id="IPR055472">
    <property type="entry name" value="DUF7044"/>
</dbReference>
<dbReference type="VEuPathDB" id="VectorBase:PPAPM1_010927"/>
<accession>A0A1B0DQH0</accession>
<protein>
    <submittedName>
        <fullName evidence="3">Uncharacterized protein</fullName>
    </submittedName>
</protein>
<dbReference type="InterPro" id="IPR002557">
    <property type="entry name" value="Chitin-bd_dom"/>
</dbReference>
<dbReference type="InterPro" id="IPR055470">
    <property type="entry name" value="DUF7042"/>
</dbReference>
<dbReference type="EnsemblMetazoa" id="PPAI010761-RA">
    <property type="protein sequence ID" value="PPAI010761-PA"/>
    <property type="gene ID" value="PPAI010761"/>
</dbReference>
<dbReference type="Pfam" id="PF23071">
    <property type="entry name" value="DUF7044"/>
    <property type="match status" value="1"/>
</dbReference>
<dbReference type="InterPro" id="IPR041481">
    <property type="entry name" value="CSN7_helixI"/>
</dbReference>
<dbReference type="Pfam" id="PF23069">
    <property type="entry name" value="DUF7042"/>
    <property type="match status" value="1"/>
</dbReference>
<keyword evidence="4" id="KW-1185">Reference proteome</keyword>
<dbReference type="InterPro" id="IPR055471">
    <property type="entry name" value="DUF7043"/>
</dbReference>
<dbReference type="PROSITE" id="PS50250">
    <property type="entry name" value="PCI"/>
    <property type="match status" value="1"/>
</dbReference>